<dbReference type="KEGG" id="mhi:Mhar_1652"/>
<dbReference type="PATRIC" id="fig|1110509.7.peg.1837"/>
<proteinExistence type="predicted"/>
<evidence type="ECO:0000313" key="1">
    <source>
        <dbReference type="EMBL" id="AET65012.1"/>
    </source>
</evidence>
<keyword evidence="2" id="KW-1185">Reference proteome</keyword>
<dbReference type="STRING" id="1110509.Mhar_1652"/>
<dbReference type="AlphaFoldDB" id="G7WPY1"/>
<gene>
    <name evidence="1" type="ordered locus">Mhar_1652</name>
</gene>
<protein>
    <submittedName>
        <fullName evidence="1">Uncharacterized protein</fullName>
    </submittedName>
</protein>
<reference evidence="1 2" key="1">
    <citation type="journal article" date="2012" name="PLoS ONE">
        <title>The genome characteristics and predicted function of methyl-group oxidation pathway in the obligate aceticlastic methanogens, Methanosaeta spp.</title>
        <authorList>
            <person name="Zhu J."/>
            <person name="Zheng H."/>
            <person name="Ai G."/>
            <person name="Zhang G."/>
            <person name="Liu D."/>
            <person name="Liu X."/>
            <person name="Dong X."/>
        </authorList>
    </citation>
    <scope>NUCLEOTIDE SEQUENCE [LARGE SCALE GENOMIC DNA]</scope>
    <source>
        <strain evidence="1 2">6Ac</strain>
    </source>
</reference>
<name>G7WPY1_METH6</name>
<dbReference type="HOGENOM" id="CLU_1088259_0_0_2"/>
<organism evidence="1 2">
    <name type="scientific">Methanothrix harundinacea (strain 6Ac)</name>
    <name type="common">Methanosaeta harundinacea</name>
    <dbReference type="NCBI Taxonomy" id="1110509"/>
    <lineage>
        <taxon>Archaea</taxon>
        <taxon>Methanobacteriati</taxon>
        <taxon>Methanobacteriota</taxon>
        <taxon>Stenosarchaea group</taxon>
        <taxon>Methanomicrobia</taxon>
        <taxon>Methanotrichales</taxon>
        <taxon>Methanotrichaceae</taxon>
        <taxon>Methanothrix</taxon>
    </lineage>
</organism>
<dbReference type="Proteomes" id="UP000005877">
    <property type="component" value="Chromosome"/>
</dbReference>
<dbReference type="EMBL" id="CP003117">
    <property type="protein sequence ID" value="AET65012.1"/>
    <property type="molecule type" value="Genomic_DNA"/>
</dbReference>
<sequence length="250" mass="26802">MGFMKVCLLTMLVLALSFSSSLGQFGSKVLTGDADVGRLLEDLPAPLNPKFGYWDTGINPGIYDDGDTIYLDMWGNNIIDANDIRLTDYGSYRAGTKVTSADNDINKPLLNLPGQQAGIYYADHYGSQGYDLADPVYLLVTNSILPGAKTATNDVRLVRVGGLAPGTKILDIHPDNDWPVIPMIVPLSSGGPIATLRFYNANGNVDGVGNPIYDYSDDLYIDISLPSIAFAGPGGYPFGFVVPNNVRLTG</sequence>
<evidence type="ECO:0000313" key="2">
    <source>
        <dbReference type="Proteomes" id="UP000005877"/>
    </source>
</evidence>
<accession>G7WPY1</accession>